<dbReference type="AlphaFoldDB" id="A0A3E0HQG1"/>
<dbReference type="EMBL" id="QUNO01000005">
    <property type="protein sequence ID" value="REH48654.1"/>
    <property type="molecule type" value="Genomic_DNA"/>
</dbReference>
<sequence length="85" mass="9660">MRSFREGPSQPQRANEKAASDETAAGCAWEWAAYQAGHQFMFRRAITTPPYYSQSRRRKNHHRPTEATTITALDSQKPHSVLMPG</sequence>
<organism evidence="2 3">
    <name type="scientific">Kutzneria buriramensis</name>
    <dbReference type="NCBI Taxonomy" id="1045776"/>
    <lineage>
        <taxon>Bacteria</taxon>
        <taxon>Bacillati</taxon>
        <taxon>Actinomycetota</taxon>
        <taxon>Actinomycetes</taxon>
        <taxon>Pseudonocardiales</taxon>
        <taxon>Pseudonocardiaceae</taxon>
        <taxon>Kutzneria</taxon>
    </lineage>
</organism>
<gene>
    <name evidence="2" type="ORF">BCF44_105513</name>
</gene>
<accession>A0A3E0HQG1</accession>
<evidence type="ECO:0000256" key="1">
    <source>
        <dbReference type="SAM" id="MobiDB-lite"/>
    </source>
</evidence>
<reference evidence="2 3" key="1">
    <citation type="submission" date="2018-08" db="EMBL/GenBank/DDBJ databases">
        <title>Genomic Encyclopedia of Archaeal and Bacterial Type Strains, Phase II (KMG-II): from individual species to whole genera.</title>
        <authorList>
            <person name="Goeker M."/>
        </authorList>
    </citation>
    <scope>NUCLEOTIDE SEQUENCE [LARGE SCALE GENOMIC DNA]</scope>
    <source>
        <strain evidence="2 3">DSM 45791</strain>
    </source>
</reference>
<comment type="caution">
    <text evidence="2">The sequence shown here is derived from an EMBL/GenBank/DDBJ whole genome shotgun (WGS) entry which is preliminary data.</text>
</comment>
<name>A0A3E0HQG1_9PSEU</name>
<proteinExistence type="predicted"/>
<feature type="region of interest" description="Disordered" evidence="1">
    <location>
        <begin position="1"/>
        <end position="22"/>
    </location>
</feature>
<protein>
    <submittedName>
        <fullName evidence="2">Uncharacterized protein</fullName>
    </submittedName>
</protein>
<evidence type="ECO:0000313" key="3">
    <source>
        <dbReference type="Proteomes" id="UP000256269"/>
    </source>
</evidence>
<keyword evidence="3" id="KW-1185">Reference proteome</keyword>
<dbReference type="Proteomes" id="UP000256269">
    <property type="component" value="Unassembled WGS sequence"/>
</dbReference>
<feature type="region of interest" description="Disordered" evidence="1">
    <location>
        <begin position="51"/>
        <end position="85"/>
    </location>
</feature>
<evidence type="ECO:0000313" key="2">
    <source>
        <dbReference type="EMBL" id="REH48654.1"/>
    </source>
</evidence>